<evidence type="ECO:0000313" key="1">
    <source>
        <dbReference type="EMBL" id="EJX09583.1"/>
    </source>
</evidence>
<dbReference type="EMBL" id="AMCI01000361">
    <property type="protein sequence ID" value="EJX09583.1"/>
    <property type="molecule type" value="Genomic_DNA"/>
</dbReference>
<accession>J9H1H7</accession>
<dbReference type="AlphaFoldDB" id="J9H1H7"/>
<reference evidence="1" key="1">
    <citation type="journal article" date="2012" name="PLoS ONE">
        <title>Gene sets for utilization of primary and secondary nutrition supplies in the distal gut of endangered iberian lynx.</title>
        <authorList>
            <person name="Alcaide M."/>
            <person name="Messina E."/>
            <person name="Richter M."/>
            <person name="Bargiela R."/>
            <person name="Peplies J."/>
            <person name="Huws S.A."/>
            <person name="Newbold C.J."/>
            <person name="Golyshin P.N."/>
            <person name="Simon M.A."/>
            <person name="Lopez G."/>
            <person name="Yakimov M.M."/>
            <person name="Ferrer M."/>
        </authorList>
    </citation>
    <scope>NUCLEOTIDE SEQUENCE</scope>
</reference>
<sequence>MEDLIGLTEKQWEELVIRYPEYVANLDADFLSYLQEIRDKEEAIKEAAETETEKWTGFMGDTLLDEFLSGLQDMDKAAEDFAEDFEGYLKNAVINAVIGEKYKSEIEQLVKEWESMMKSDGELTEKEVEYLKKKHKDITDRALADREESMKVFGEKEEEEFKQEASAGAFQTMSQETGDELNGRFTALNVTTDQIREQVTSAVAILSSISSACSINNETLSNILNLHMVGNGYLEDIKDCTRKIYAEFGYDMKELIRQIKNV</sequence>
<comment type="caution">
    <text evidence="1">The sequence shown here is derived from an EMBL/GenBank/DDBJ whole genome shotgun (WGS) entry which is preliminary data.</text>
</comment>
<gene>
    <name evidence="1" type="ORF">EVA_02304</name>
</gene>
<proteinExistence type="predicted"/>
<name>J9H1H7_9ZZZZ</name>
<protein>
    <submittedName>
        <fullName evidence="1">Uncharacterized protein</fullName>
    </submittedName>
</protein>
<organism evidence="1">
    <name type="scientific">gut metagenome</name>
    <dbReference type="NCBI Taxonomy" id="749906"/>
    <lineage>
        <taxon>unclassified sequences</taxon>
        <taxon>metagenomes</taxon>
        <taxon>organismal metagenomes</taxon>
    </lineage>
</organism>